<dbReference type="CDD" id="cd07389">
    <property type="entry name" value="MPP_PhoD"/>
    <property type="match status" value="1"/>
</dbReference>
<dbReference type="PANTHER" id="PTHR46689:SF1">
    <property type="entry name" value="PHOD-LIKE PHOSPHATASE DOMAIN-CONTAINING PROTEIN"/>
    <property type="match status" value="1"/>
</dbReference>
<dbReference type="RefSeq" id="XP_002341916.1">
    <property type="nucleotide sequence ID" value="XM_002341875.1"/>
</dbReference>
<dbReference type="Gene3D" id="3.60.21.70">
    <property type="entry name" value="PhoD-like phosphatase"/>
    <property type="match status" value="1"/>
</dbReference>
<feature type="region of interest" description="Disordered" evidence="1">
    <location>
        <begin position="432"/>
        <end position="472"/>
    </location>
</feature>
<feature type="compositionally biased region" description="Pro residues" evidence="1">
    <location>
        <begin position="1168"/>
        <end position="1178"/>
    </location>
</feature>
<feature type="compositionally biased region" description="Polar residues" evidence="1">
    <location>
        <begin position="191"/>
        <end position="200"/>
    </location>
</feature>
<feature type="compositionally biased region" description="Acidic residues" evidence="1">
    <location>
        <begin position="1394"/>
        <end position="1404"/>
    </location>
</feature>
<feature type="compositionally biased region" description="Polar residues" evidence="1">
    <location>
        <begin position="130"/>
        <end position="154"/>
    </location>
</feature>
<dbReference type="eggNOG" id="ENOG502QPI0">
    <property type="taxonomic scope" value="Eukaryota"/>
</dbReference>
<dbReference type="Pfam" id="PF19050">
    <property type="entry name" value="PhoD_2"/>
    <property type="match status" value="2"/>
</dbReference>
<feature type="domain" description="PhoD-like phosphatase" evidence="2">
    <location>
        <begin position="1008"/>
        <end position="1167"/>
    </location>
</feature>
<feature type="domain" description="PhoD-like phosphatase" evidence="2">
    <location>
        <begin position="744"/>
        <end position="1000"/>
    </location>
</feature>
<sequence>MATTNSHTSPVPFNSASNAPPQRSGSGLGRPTSGRSRRLSIGSAEELAAQNYGNIPPAAPAAPEIPRGPPVSFRNGATPDRPHIPRSFSARSRNQTPESVHASETVGYDDGGNGAPYEQLQYQPPGRRASQPTYANPSPIMPNSPSQASPINRMQDSRGPSEALSRSGSHASPVSRSSTVRSTGDKLGQPTGRSPLQQLETRLVGMSKEEKRARVIEAERRLREKMARRESQRESQRASLAVQDDPLKSKANTAESQQNLSRSDVSRDTPDFQPQRRQPSVSRKPVAPEQVQYAAMHAAQEPQDALAQDNLRIPGPPLQPPQRQPSGSHRVPPVNGRSVPPAQYRNRNVQSPEAYDSSQTAAGIQRAGSIKMQRPTGPNYDSQRPMTSGGRQPVPNPQDNRPMTSYNEQSFLDSDTGVRPTHFAGEALNQAVSGQQHMPEEARHASPALKKSKRNTVSFDVPPPTPPPLDEWRNAPVARLRLIDRDFERLDVDKGKAWWEKGASSKRRQSRALPNNYRKPTPRVNERNRFNPLLFLKCGPLLRYLGIRKSTVDNPQGPTEQEVWRGSVMIVTTDSLSSLETPPTLRLFAQPMDLLPPPPRQIDDEEGHLAPEYVDPVAGQVKVGRDGRALFVKPVDHLEEGVDLSAVESEDGLFESSPSPIDYGIDNKRAGTASIPSNRLHPINGENSGLYEEIQGFRLYSDPARDVTFWRFNIEVELSEKQERIAYRINEGPAIGFWVPAKGQSMNIMFHSCNGFSLSVDPNKFSGPDPLWRDVLNEHQTRPFHVMIGGGDQIYCDKVMQESELFEEWTRIKNPHHKNNAPFSPAFKAELENFYLNHYAACFSRGLFSLANCQIPMINIWDDHDIIDGFGSYPDHLMRSPVFSGLGNIAFKYYMLFQHQSVPEETEADEPSWVLGADIGPYIKERSRSVFMSLGKGVSFLGIDCRTERMREEVVSEHTYDLIWDRCYREIERGQVKHLIVLLGVPIAYPRLVWLENLLSSRAMDPVKALTRAGLFSGLVNKFDGGVEILDDVDDHWTAKHHKTERTLLIEDLQDLAAEKSVRVTILGGDVHLAAIGQFYSNPTLGITKDKDYRYMPNVISSAIVNAPPPEMLADFLNKRNKIHHMDSNTDEDMIPIFTHDVDGKSRNNKRLLPRRNWCSIREYQPGMTPPPTPPTPIDSPDVEAENPRPGLLKRTLSLGRGESQARPKTGLIRRLSGRGPPPTKDFNLDNAQRRRFSTDATATRRPPENGDNYFTANTDEFRPGPFHRRATDLSTKASKKATNNSAPADADDNTLINLEGGLDITLNLEVNPQDPAGITTPYKLLVPALWFESGGFDPEPYPIRKGWKKWLGRGKPKRNQQQQRHDDEYDEQEYQEHAYGPQQVRGGANGSYDYEDDDDEYEEEYHQSAGGHGAPPQSHPYGHAPMQYDGAYSDEEPDAPPKRKKWLGLV</sequence>
<dbReference type="GeneID" id="8108649"/>
<gene>
    <name evidence="3" type="ORF">TSTA_078840</name>
</gene>
<keyword evidence="4" id="KW-1185">Reference proteome</keyword>
<dbReference type="InterPro" id="IPR038607">
    <property type="entry name" value="PhoD-like_sf"/>
</dbReference>
<dbReference type="InterPro" id="IPR018946">
    <property type="entry name" value="PhoD-like_MPP"/>
</dbReference>
<dbReference type="InterPro" id="IPR043904">
    <property type="entry name" value="PhoD_2-like"/>
</dbReference>
<feature type="compositionally biased region" description="Polar residues" evidence="1">
    <location>
        <begin position="250"/>
        <end position="263"/>
    </location>
</feature>
<evidence type="ECO:0000313" key="3">
    <source>
        <dbReference type="EMBL" id="EED24529.1"/>
    </source>
</evidence>
<organism evidence="3 4">
    <name type="scientific">Talaromyces stipitatus (strain ATCC 10500 / CBS 375.48 / QM 6759 / NRRL 1006)</name>
    <name type="common">Penicillium stipitatum</name>
    <dbReference type="NCBI Taxonomy" id="441959"/>
    <lineage>
        <taxon>Eukaryota</taxon>
        <taxon>Fungi</taxon>
        <taxon>Dikarya</taxon>
        <taxon>Ascomycota</taxon>
        <taxon>Pezizomycotina</taxon>
        <taxon>Eurotiomycetes</taxon>
        <taxon>Eurotiomycetidae</taxon>
        <taxon>Eurotiales</taxon>
        <taxon>Trichocomaceae</taxon>
        <taxon>Talaromyces</taxon>
        <taxon>Talaromyces sect. Talaromyces</taxon>
    </lineage>
</organism>
<dbReference type="OMA" id="NPIMSSA"/>
<feature type="compositionally biased region" description="Pro residues" evidence="1">
    <location>
        <begin position="314"/>
        <end position="323"/>
    </location>
</feature>
<feature type="compositionally biased region" description="Polar residues" evidence="1">
    <location>
        <begin position="1273"/>
        <end position="1287"/>
    </location>
</feature>
<feature type="compositionally biased region" description="Polar residues" evidence="1">
    <location>
        <begin position="345"/>
        <end position="362"/>
    </location>
</feature>
<dbReference type="HOGENOM" id="CLU_000998_2_1_1"/>
<evidence type="ECO:0000256" key="1">
    <source>
        <dbReference type="SAM" id="MobiDB-lite"/>
    </source>
</evidence>
<feature type="compositionally biased region" description="Basic and acidic residues" evidence="1">
    <location>
        <begin position="207"/>
        <end position="236"/>
    </location>
</feature>
<feature type="region of interest" description="Disordered" evidence="1">
    <location>
        <begin position="500"/>
        <end position="524"/>
    </location>
</feature>
<feature type="compositionally biased region" description="Polar residues" evidence="1">
    <location>
        <begin position="1"/>
        <end position="25"/>
    </location>
</feature>
<feature type="compositionally biased region" description="Polar residues" evidence="1">
    <location>
        <begin position="397"/>
        <end position="413"/>
    </location>
</feature>
<dbReference type="GO" id="GO:0016020">
    <property type="term" value="C:membrane"/>
    <property type="evidence" value="ECO:0007669"/>
    <property type="project" value="TreeGrafter"/>
</dbReference>
<dbReference type="PANTHER" id="PTHR46689">
    <property type="entry name" value="MEMBRANE PROTEIN, PUTATIVE-RELATED"/>
    <property type="match status" value="1"/>
</dbReference>
<dbReference type="VEuPathDB" id="FungiDB:TSTA_078840"/>
<dbReference type="Proteomes" id="UP000001745">
    <property type="component" value="Unassembled WGS sequence"/>
</dbReference>
<protein>
    <recommendedName>
        <fullName evidence="2">PhoD-like phosphatase domain-containing protein</fullName>
    </recommendedName>
</protein>
<feature type="region of interest" description="Disordered" evidence="1">
    <location>
        <begin position="1"/>
        <end position="420"/>
    </location>
</feature>
<dbReference type="EMBL" id="EQ962652">
    <property type="protein sequence ID" value="EED24529.1"/>
    <property type="molecule type" value="Genomic_DNA"/>
</dbReference>
<name>B8LXM8_TALSN</name>
<evidence type="ECO:0000313" key="4">
    <source>
        <dbReference type="Proteomes" id="UP000001745"/>
    </source>
</evidence>
<feature type="compositionally biased region" description="Basic residues" evidence="1">
    <location>
        <begin position="1348"/>
        <end position="1359"/>
    </location>
</feature>
<feature type="region of interest" description="Disordered" evidence="1">
    <location>
        <begin position="1348"/>
        <end position="1451"/>
    </location>
</feature>
<dbReference type="InParanoid" id="B8LXM8"/>
<evidence type="ECO:0000259" key="2">
    <source>
        <dbReference type="Pfam" id="PF19050"/>
    </source>
</evidence>
<reference evidence="4" key="1">
    <citation type="journal article" date="2015" name="Genome Announc.">
        <title>Genome sequence of the AIDS-associated pathogen Penicillium marneffei (ATCC18224) and its near taxonomic relative Talaromyces stipitatus (ATCC10500).</title>
        <authorList>
            <person name="Nierman W.C."/>
            <person name="Fedorova-Abrams N.D."/>
            <person name="Andrianopoulos A."/>
        </authorList>
    </citation>
    <scope>NUCLEOTIDE SEQUENCE [LARGE SCALE GENOMIC DNA]</scope>
    <source>
        <strain evidence="4">ATCC 10500 / CBS 375.48 / QM 6759 / NRRL 1006</strain>
    </source>
</reference>
<dbReference type="OrthoDB" id="9999821at2759"/>
<feature type="region of interest" description="Disordered" evidence="1">
    <location>
        <begin position="1162"/>
        <end position="1293"/>
    </location>
</feature>
<proteinExistence type="predicted"/>
<feature type="compositionally biased region" description="Polar residues" evidence="1">
    <location>
        <begin position="379"/>
        <end position="390"/>
    </location>
</feature>
<dbReference type="PhylomeDB" id="B8LXM8"/>
<feature type="compositionally biased region" description="Polar residues" evidence="1">
    <location>
        <begin position="89"/>
        <end position="98"/>
    </location>
</feature>
<dbReference type="STRING" id="441959.B8LXM8"/>
<accession>B8LXM8</accession>